<evidence type="ECO:0000313" key="2">
    <source>
        <dbReference type="EMBL" id="KAJ8036722.1"/>
    </source>
</evidence>
<dbReference type="AlphaFoldDB" id="A0A9Q1C181"/>
<evidence type="ECO:0000256" key="1">
    <source>
        <dbReference type="SAM" id="MobiDB-lite"/>
    </source>
</evidence>
<evidence type="ECO:0000313" key="3">
    <source>
        <dbReference type="Proteomes" id="UP001152320"/>
    </source>
</evidence>
<keyword evidence="3" id="KW-1185">Reference proteome</keyword>
<accession>A0A9Q1C181</accession>
<dbReference type="PANTHER" id="PTHR46888:SF1">
    <property type="entry name" value="RIBONUCLEASE H"/>
    <property type="match status" value="1"/>
</dbReference>
<feature type="region of interest" description="Disordered" evidence="1">
    <location>
        <begin position="26"/>
        <end position="45"/>
    </location>
</feature>
<name>A0A9Q1C181_HOLLE</name>
<reference evidence="2" key="1">
    <citation type="submission" date="2021-10" db="EMBL/GenBank/DDBJ databases">
        <title>Tropical sea cucumber genome reveals ecological adaptation and Cuvierian tubules defense mechanism.</title>
        <authorList>
            <person name="Chen T."/>
        </authorList>
    </citation>
    <scope>NUCLEOTIDE SEQUENCE</scope>
    <source>
        <strain evidence="2">Nanhai2018</strain>
        <tissue evidence="2">Muscle</tissue>
    </source>
</reference>
<proteinExistence type="predicted"/>
<gene>
    <name evidence="2" type="ORF">HOLleu_20780</name>
</gene>
<dbReference type="Proteomes" id="UP001152320">
    <property type="component" value="Chromosome 9"/>
</dbReference>
<sequence length="189" mass="22156">MESANFIEMGKDLGLQGQELLEFAKEREKQKGMVERQRKREHEKEMKEYELKIAETMTSKTNGSSAVTLPSTTKSPKLPVFKDNIDGMYSYLLRFERFAKDAGWPRESWATSLGALLTGKALEYNDLKWALLFKYLLTADGFRRKFRNARCESGETYFQFLYRIEGYLTRRIELSDTKKTYVNLLQQEQ</sequence>
<dbReference type="PANTHER" id="PTHR46888">
    <property type="entry name" value="ZINC KNUCKLE DOMAINCONTAINING PROTEIN-RELATED"/>
    <property type="match status" value="1"/>
</dbReference>
<comment type="caution">
    <text evidence="2">The sequence shown here is derived from an EMBL/GenBank/DDBJ whole genome shotgun (WGS) entry which is preliminary data.</text>
</comment>
<dbReference type="OrthoDB" id="5975462at2759"/>
<protein>
    <submittedName>
        <fullName evidence="2">Uncharacterized protein</fullName>
    </submittedName>
</protein>
<organism evidence="2 3">
    <name type="scientific">Holothuria leucospilota</name>
    <name type="common">Black long sea cucumber</name>
    <name type="synonym">Mertensiothuria leucospilota</name>
    <dbReference type="NCBI Taxonomy" id="206669"/>
    <lineage>
        <taxon>Eukaryota</taxon>
        <taxon>Metazoa</taxon>
        <taxon>Echinodermata</taxon>
        <taxon>Eleutherozoa</taxon>
        <taxon>Echinozoa</taxon>
        <taxon>Holothuroidea</taxon>
        <taxon>Aspidochirotacea</taxon>
        <taxon>Aspidochirotida</taxon>
        <taxon>Holothuriidae</taxon>
        <taxon>Holothuria</taxon>
    </lineage>
</organism>
<dbReference type="EMBL" id="JAIZAY010000009">
    <property type="protein sequence ID" value="KAJ8036722.1"/>
    <property type="molecule type" value="Genomic_DNA"/>
</dbReference>